<keyword evidence="3" id="KW-1185">Reference proteome</keyword>
<evidence type="ECO:0000313" key="2">
    <source>
        <dbReference type="EMBL" id="SCS87460.1"/>
    </source>
</evidence>
<organism evidence="1 4">
    <name type="scientific">Staphylococcus caeli</name>
    <dbReference type="NCBI Taxonomy" id="2201815"/>
    <lineage>
        <taxon>Bacteria</taxon>
        <taxon>Bacillati</taxon>
        <taxon>Bacillota</taxon>
        <taxon>Bacilli</taxon>
        <taxon>Bacillales</taxon>
        <taxon>Staphylococcaceae</taxon>
        <taxon>Staphylococcus</taxon>
    </lineage>
</organism>
<keyword evidence="1" id="KW-0808">Transferase</keyword>
<evidence type="ECO:0000313" key="1">
    <source>
        <dbReference type="EMBL" id="SCS65357.1"/>
    </source>
</evidence>
<dbReference type="EMBL" id="FMPI01000007">
    <property type="protein sequence ID" value="SCS87460.1"/>
    <property type="molecule type" value="Genomic_DNA"/>
</dbReference>
<dbReference type="EMBL" id="FMPG01000002">
    <property type="protein sequence ID" value="SCS65357.1"/>
    <property type="molecule type" value="Genomic_DNA"/>
</dbReference>
<dbReference type="AlphaFoldDB" id="A0A1D4JUV0"/>
<dbReference type="Proteomes" id="UP000095768">
    <property type="component" value="Unassembled WGS sequence"/>
</dbReference>
<sequence length="40" mass="4777">MIRLLIPCFNEASVIEQTYAKLTEIMQHDCNINNYKYELL</sequence>
<protein>
    <submittedName>
        <fullName evidence="1">Glucosyl transferase</fullName>
    </submittedName>
</protein>
<dbReference type="GO" id="GO:0016740">
    <property type="term" value="F:transferase activity"/>
    <property type="evidence" value="ECO:0007669"/>
    <property type="project" value="UniProtKB-KW"/>
</dbReference>
<gene>
    <name evidence="1" type="ORF">SAMEA2297795_00904</name>
    <name evidence="2" type="ORF">SAMEA2297796_01299</name>
</gene>
<accession>A0A1D4JUV0</accession>
<evidence type="ECO:0000313" key="4">
    <source>
        <dbReference type="Proteomes" id="UP000095768"/>
    </source>
</evidence>
<reference evidence="2 3" key="2">
    <citation type="submission" date="2016-09" db="EMBL/GenBank/DDBJ databases">
        <authorList>
            <consortium name="Pathogen Informatics"/>
            <person name="Sun Q."/>
            <person name="Inoue M."/>
        </authorList>
    </citation>
    <scope>NUCLEOTIDE SEQUENCE [LARGE SCALE GENOMIC DNA]</scope>
    <source>
        <strain evidence="2 3">82C</strain>
    </source>
</reference>
<reference evidence="1 4" key="1">
    <citation type="submission" date="2016-09" db="EMBL/GenBank/DDBJ databases">
        <authorList>
            <consortium name="Pathogen Informatics"/>
        </authorList>
    </citation>
    <scope>NUCLEOTIDE SEQUENCE [LARGE SCALE GENOMIC DNA]</scope>
    <source>
        <strain evidence="1 4">82B</strain>
    </source>
</reference>
<evidence type="ECO:0000313" key="3">
    <source>
        <dbReference type="Proteomes" id="UP000095412"/>
    </source>
</evidence>
<name>A0A1D4JUV0_9STAP</name>
<dbReference type="Proteomes" id="UP000095412">
    <property type="component" value="Unassembled WGS sequence"/>
</dbReference>
<proteinExistence type="predicted"/>